<accession>A0A1M6YE96</accession>
<organism evidence="2 3">
    <name type="scientific">Chryseobacterium contaminans</name>
    <dbReference type="NCBI Taxonomy" id="1423959"/>
    <lineage>
        <taxon>Bacteria</taxon>
        <taxon>Pseudomonadati</taxon>
        <taxon>Bacteroidota</taxon>
        <taxon>Flavobacteriia</taxon>
        <taxon>Flavobacteriales</taxon>
        <taxon>Weeksellaceae</taxon>
        <taxon>Chryseobacterium group</taxon>
        <taxon>Chryseobacterium</taxon>
    </lineage>
</organism>
<dbReference type="EMBL" id="FRBM01000002">
    <property type="protein sequence ID" value="SHL16616.1"/>
    <property type="molecule type" value="Genomic_DNA"/>
</dbReference>
<evidence type="ECO:0008006" key="4">
    <source>
        <dbReference type="Google" id="ProtNLM"/>
    </source>
</evidence>
<dbReference type="GO" id="GO:0006355">
    <property type="term" value="P:regulation of DNA-templated transcription"/>
    <property type="evidence" value="ECO:0007669"/>
    <property type="project" value="InterPro"/>
</dbReference>
<name>A0A1M6YE96_9FLAO</name>
<dbReference type="AlphaFoldDB" id="A0A1M6YE96"/>
<proteinExistence type="predicted"/>
<dbReference type="Gene3D" id="1.10.1220.10">
    <property type="entry name" value="Met repressor-like"/>
    <property type="match status" value="1"/>
</dbReference>
<dbReference type="STRING" id="1423959.SAMN05444407_102481"/>
<dbReference type="Proteomes" id="UP000184069">
    <property type="component" value="Unassembled WGS sequence"/>
</dbReference>
<feature type="region of interest" description="Disordered" evidence="1">
    <location>
        <begin position="1"/>
        <end position="24"/>
    </location>
</feature>
<sequence>MRLASKTRIMKSEKAQNTSENKGKKSFVLRIDESTYKLLEKWANDEFRSVNGQIEYLLHQSLIDSGRKKKE</sequence>
<dbReference type="InterPro" id="IPR013321">
    <property type="entry name" value="Arc_rbn_hlx_hlx"/>
</dbReference>
<dbReference type="InterPro" id="IPR010985">
    <property type="entry name" value="Ribbon_hlx_hlx"/>
</dbReference>
<evidence type="ECO:0000313" key="2">
    <source>
        <dbReference type="EMBL" id="SHL16616.1"/>
    </source>
</evidence>
<reference evidence="2 3" key="1">
    <citation type="submission" date="2016-11" db="EMBL/GenBank/DDBJ databases">
        <authorList>
            <person name="Jaros S."/>
            <person name="Januszkiewicz K."/>
            <person name="Wedrychowicz H."/>
        </authorList>
    </citation>
    <scope>NUCLEOTIDE SEQUENCE [LARGE SCALE GENOMIC DNA]</scope>
    <source>
        <strain evidence="2 3">DSM 27621</strain>
    </source>
</reference>
<gene>
    <name evidence="2" type="ORF">SAMN05444407_102481</name>
</gene>
<protein>
    <recommendedName>
        <fullName evidence="4">Arc-like DNA binding domain-containing protein</fullName>
    </recommendedName>
</protein>
<evidence type="ECO:0000256" key="1">
    <source>
        <dbReference type="SAM" id="MobiDB-lite"/>
    </source>
</evidence>
<dbReference type="SUPFAM" id="SSF47598">
    <property type="entry name" value="Ribbon-helix-helix"/>
    <property type="match status" value="1"/>
</dbReference>
<evidence type="ECO:0000313" key="3">
    <source>
        <dbReference type="Proteomes" id="UP000184069"/>
    </source>
</evidence>